<proteinExistence type="predicted"/>
<organism evidence="1 2">
    <name type="scientific">Mucilaginibacter rigui</name>
    <dbReference type="NCBI Taxonomy" id="534635"/>
    <lineage>
        <taxon>Bacteria</taxon>
        <taxon>Pseudomonadati</taxon>
        <taxon>Bacteroidota</taxon>
        <taxon>Sphingobacteriia</taxon>
        <taxon>Sphingobacteriales</taxon>
        <taxon>Sphingobacteriaceae</taxon>
        <taxon>Mucilaginibacter</taxon>
    </lineage>
</organism>
<gene>
    <name evidence="1" type="ORF">IDJ75_20275</name>
</gene>
<keyword evidence="2" id="KW-1185">Reference proteome</keyword>
<accession>A0ABR7XAL7</accession>
<sequence>MFKKRIWKPLLIAFGWLISLAGLVVLMSFIEVKKAELVCKKVNVFIPGNQYFIDRQEVDNILQTTSHTLIGSRIENIDIHALENKLKINPFVEFATVYMDMDGVLQVEVSQRQPILRIMNRFDQDFYVDEHGLKMPLSQNFTARVLAVNGYIDELFANKVDSLHTALAKDIFKTADFIRKDSLWDAQIAQLYINQDHEIELVPRVGNQRILLGNADSLATKFNNLKVFYKQALPLVGWDAYKLINIKYMNQVVGVRNETLLDSIKRHKQFMADSLKRAELKRDTTVKSDAMPVLEDTKEKTSIKN</sequence>
<dbReference type="EMBL" id="JACWMW010000007">
    <property type="protein sequence ID" value="MBD1387633.1"/>
    <property type="molecule type" value="Genomic_DNA"/>
</dbReference>
<evidence type="ECO:0000313" key="1">
    <source>
        <dbReference type="EMBL" id="MBD1387633.1"/>
    </source>
</evidence>
<comment type="caution">
    <text evidence="1">The sequence shown here is derived from an EMBL/GenBank/DDBJ whole genome shotgun (WGS) entry which is preliminary data.</text>
</comment>
<protein>
    <submittedName>
        <fullName evidence="1">Cell division protein FtsQ</fullName>
    </submittedName>
</protein>
<dbReference type="GO" id="GO:0051301">
    <property type="term" value="P:cell division"/>
    <property type="evidence" value="ECO:0007669"/>
    <property type="project" value="UniProtKB-KW"/>
</dbReference>
<dbReference type="Proteomes" id="UP000618754">
    <property type="component" value="Unassembled WGS sequence"/>
</dbReference>
<keyword evidence="1" id="KW-0132">Cell division</keyword>
<keyword evidence="1" id="KW-0131">Cell cycle</keyword>
<dbReference type="RefSeq" id="WP_191177479.1">
    <property type="nucleotide sequence ID" value="NZ_JACWMW010000007.1"/>
</dbReference>
<name>A0ABR7XAL7_9SPHI</name>
<reference evidence="1 2" key="1">
    <citation type="submission" date="2020-09" db="EMBL/GenBank/DDBJ databases">
        <title>Novel species of Mucilaginibacter isolated from a glacier on the Tibetan Plateau.</title>
        <authorList>
            <person name="Liu Q."/>
            <person name="Xin Y.-H."/>
        </authorList>
    </citation>
    <scope>NUCLEOTIDE SEQUENCE [LARGE SCALE GENOMIC DNA]</scope>
    <source>
        <strain evidence="1 2">CGMCC 1.13878</strain>
    </source>
</reference>
<evidence type="ECO:0000313" key="2">
    <source>
        <dbReference type="Proteomes" id="UP000618754"/>
    </source>
</evidence>